<dbReference type="InterPro" id="IPR022998">
    <property type="entry name" value="ThiamineP_synth_TenI"/>
</dbReference>
<dbReference type="EMBL" id="JBBLZC010000004">
    <property type="protein sequence ID" value="MEK0082707.1"/>
    <property type="molecule type" value="Genomic_DNA"/>
</dbReference>
<feature type="binding site" evidence="9">
    <location>
        <position position="72"/>
    </location>
    <ligand>
        <name>Mg(2+)</name>
        <dbReference type="ChEBI" id="CHEBI:18420"/>
    </ligand>
</feature>
<dbReference type="SUPFAM" id="SSF51391">
    <property type="entry name" value="Thiamin phosphate synthase"/>
    <property type="match status" value="1"/>
</dbReference>
<feature type="binding site" evidence="9">
    <location>
        <position position="139"/>
    </location>
    <ligand>
        <name>4-amino-2-methyl-5-(diphosphooxymethyl)pyrimidine</name>
        <dbReference type="ChEBI" id="CHEBI:57841"/>
    </ligand>
</feature>
<feature type="binding site" evidence="9">
    <location>
        <position position="91"/>
    </location>
    <ligand>
        <name>Mg(2+)</name>
        <dbReference type="ChEBI" id="CHEBI:18420"/>
    </ligand>
</feature>
<comment type="similarity">
    <text evidence="9 10">Belongs to the thiamine-phosphate synthase family.</text>
</comment>
<evidence type="ECO:0000259" key="12">
    <source>
        <dbReference type="Pfam" id="PF02581"/>
    </source>
</evidence>
<dbReference type="EC" id="2.5.1.3" evidence="9"/>
<keyword evidence="4 9" id="KW-0460">Magnesium</keyword>
<protein>
    <recommendedName>
        <fullName evidence="9">Thiamine-phosphate synthase</fullName>
        <shortName evidence="9">TP synthase</shortName>
        <shortName evidence="9">TPS</shortName>
        <ecNumber evidence="9">2.5.1.3</ecNumber>
    </recommendedName>
    <alternativeName>
        <fullName evidence="9">Thiamine-phosphate pyrophosphorylase</fullName>
        <shortName evidence="9">TMP pyrophosphorylase</shortName>
        <shortName evidence="9">TMP-PPase</shortName>
    </alternativeName>
</protein>
<comment type="catalytic activity">
    <reaction evidence="6 9 10">
        <text>4-methyl-5-(2-phosphooxyethyl)-thiazole + 4-amino-2-methyl-5-(diphosphooxymethyl)pyrimidine + H(+) = thiamine phosphate + diphosphate</text>
        <dbReference type="Rhea" id="RHEA:22328"/>
        <dbReference type="ChEBI" id="CHEBI:15378"/>
        <dbReference type="ChEBI" id="CHEBI:33019"/>
        <dbReference type="ChEBI" id="CHEBI:37575"/>
        <dbReference type="ChEBI" id="CHEBI:57841"/>
        <dbReference type="ChEBI" id="CHEBI:58296"/>
        <dbReference type="EC" id="2.5.1.3"/>
    </reaction>
</comment>
<dbReference type="RefSeq" id="WP_418158551.1">
    <property type="nucleotide sequence ID" value="NZ_JBBLZC010000004.1"/>
</dbReference>
<sequence length="222" mass="23361">MSPPLDLRVYAVLDPTRCRERPLAAMAAAAARGGATLVQLRDKRTRTREVVAAARAVRAALEPFAVPLLINDRVDVVLAVGAAGVHLGQDDMAPEDARRLLGRKAIIGATVHHPDEADRIESGIVDYAGIGPVFVTTSKASEDPPIGPAGLARLVARLHGRLPRFPCCGIAGITHLNAHEVIAAGTDGVAVIADIFMADDVEAATRRLRGVVDEALARKESA</sequence>
<evidence type="ECO:0000256" key="6">
    <source>
        <dbReference type="ARBA" id="ARBA00047334"/>
    </source>
</evidence>
<comment type="cofactor">
    <cofactor evidence="9">
        <name>Mg(2+)</name>
        <dbReference type="ChEBI" id="CHEBI:18420"/>
    </cofactor>
    <text evidence="9">Binds 1 Mg(2+) ion per subunit.</text>
</comment>
<evidence type="ECO:0000256" key="11">
    <source>
        <dbReference type="RuleBase" id="RU004253"/>
    </source>
</evidence>
<feature type="binding site" evidence="9">
    <location>
        <begin position="136"/>
        <end position="138"/>
    </location>
    <ligand>
        <name>2-[(2R,5Z)-2-carboxy-4-methylthiazol-5(2H)-ylidene]ethyl phosphate</name>
        <dbReference type="ChEBI" id="CHEBI:62899"/>
    </ligand>
</feature>
<dbReference type="GO" id="GO:0004789">
    <property type="term" value="F:thiamine-phosphate diphosphorylase activity"/>
    <property type="evidence" value="ECO:0007669"/>
    <property type="project" value="UniProtKB-EC"/>
</dbReference>
<gene>
    <name evidence="9 13" type="primary">thiE</name>
    <name evidence="13" type="ORF">U1T56_06070</name>
</gene>
<feature type="binding site" evidence="9">
    <location>
        <position position="110"/>
    </location>
    <ligand>
        <name>4-amino-2-methyl-5-(diphosphooxymethyl)pyrimidine</name>
        <dbReference type="ChEBI" id="CHEBI:57841"/>
    </ligand>
</feature>
<evidence type="ECO:0000256" key="10">
    <source>
        <dbReference type="RuleBase" id="RU003826"/>
    </source>
</evidence>
<evidence type="ECO:0000256" key="5">
    <source>
        <dbReference type="ARBA" id="ARBA00022977"/>
    </source>
</evidence>
<dbReference type="NCBIfam" id="TIGR00693">
    <property type="entry name" value="thiE"/>
    <property type="match status" value="1"/>
</dbReference>
<dbReference type="CDD" id="cd00564">
    <property type="entry name" value="TMP_TenI"/>
    <property type="match status" value="1"/>
</dbReference>
<dbReference type="InterPro" id="IPR036206">
    <property type="entry name" value="ThiamineP_synth_sf"/>
</dbReference>
<name>A0ABU8XNF6_9PROT</name>
<dbReference type="Pfam" id="PF02581">
    <property type="entry name" value="TMP-TENI"/>
    <property type="match status" value="1"/>
</dbReference>
<evidence type="ECO:0000256" key="9">
    <source>
        <dbReference type="HAMAP-Rule" id="MF_00097"/>
    </source>
</evidence>
<feature type="binding site" evidence="9">
    <location>
        <position position="71"/>
    </location>
    <ligand>
        <name>4-amino-2-methyl-5-(diphosphooxymethyl)pyrimidine</name>
        <dbReference type="ChEBI" id="CHEBI:57841"/>
    </ligand>
</feature>
<organism evidence="13 14">
    <name type="scientific">Benzoatithermus flavus</name>
    <dbReference type="NCBI Taxonomy" id="3108223"/>
    <lineage>
        <taxon>Bacteria</taxon>
        <taxon>Pseudomonadati</taxon>
        <taxon>Pseudomonadota</taxon>
        <taxon>Alphaproteobacteria</taxon>
        <taxon>Geminicoccales</taxon>
        <taxon>Geminicoccaceae</taxon>
        <taxon>Benzoatithermus</taxon>
    </lineage>
</organism>
<comment type="pathway">
    <text evidence="1 9 11">Cofactor biosynthesis; thiamine diphosphate biosynthesis; thiamine phosphate from 4-amino-2-methyl-5-diphosphomethylpyrimidine and 4-methyl-5-(2-phosphoethyl)-thiazole: step 1/1.</text>
</comment>
<evidence type="ECO:0000313" key="14">
    <source>
        <dbReference type="Proteomes" id="UP001375743"/>
    </source>
</evidence>
<reference evidence="13 14" key="1">
    <citation type="submission" date="2024-01" db="EMBL/GenBank/DDBJ databases">
        <title>Multi-omics insights into the function and evolution of sodium benzoate biodegradation pathways in Benzoatithermus flavus gen. nov., sp. nov. from hot spring.</title>
        <authorList>
            <person name="Hu C.-J."/>
            <person name="Li W.-J."/>
        </authorList>
    </citation>
    <scope>NUCLEOTIDE SEQUENCE [LARGE SCALE GENOMIC DNA]</scope>
    <source>
        <strain evidence="13 14">SYSU G07066</strain>
    </source>
</reference>
<evidence type="ECO:0000256" key="4">
    <source>
        <dbReference type="ARBA" id="ARBA00022842"/>
    </source>
</evidence>
<evidence type="ECO:0000256" key="1">
    <source>
        <dbReference type="ARBA" id="ARBA00005165"/>
    </source>
</evidence>
<evidence type="ECO:0000313" key="13">
    <source>
        <dbReference type="EMBL" id="MEK0082707.1"/>
    </source>
</evidence>
<evidence type="ECO:0000256" key="7">
    <source>
        <dbReference type="ARBA" id="ARBA00047851"/>
    </source>
</evidence>
<keyword evidence="5 9" id="KW-0784">Thiamine biosynthesis</keyword>
<keyword evidence="3 9" id="KW-0479">Metal-binding</keyword>
<comment type="catalytic activity">
    <reaction evidence="7 9 10">
        <text>2-(2-carboxy-4-methylthiazol-5-yl)ethyl phosphate + 4-amino-2-methyl-5-(diphosphooxymethyl)pyrimidine + 2 H(+) = thiamine phosphate + CO2 + diphosphate</text>
        <dbReference type="Rhea" id="RHEA:47848"/>
        <dbReference type="ChEBI" id="CHEBI:15378"/>
        <dbReference type="ChEBI" id="CHEBI:16526"/>
        <dbReference type="ChEBI" id="CHEBI:33019"/>
        <dbReference type="ChEBI" id="CHEBI:37575"/>
        <dbReference type="ChEBI" id="CHEBI:57841"/>
        <dbReference type="ChEBI" id="CHEBI:62890"/>
        <dbReference type="EC" id="2.5.1.3"/>
    </reaction>
</comment>
<dbReference type="HAMAP" id="MF_00097">
    <property type="entry name" value="TMP_synthase"/>
    <property type="match status" value="1"/>
</dbReference>
<dbReference type="InterPro" id="IPR034291">
    <property type="entry name" value="TMP_synthase"/>
</dbReference>
<dbReference type="InterPro" id="IPR013785">
    <property type="entry name" value="Aldolase_TIM"/>
</dbReference>
<dbReference type="Gene3D" id="3.20.20.70">
    <property type="entry name" value="Aldolase class I"/>
    <property type="match status" value="1"/>
</dbReference>
<keyword evidence="2 9" id="KW-0808">Transferase</keyword>
<evidence type="ECO:0000256" key="3">
    <source>
        <dbReference type="ARBA" id="ARBA00022723"/>
    </source>
</evidence>
<dbReference type="PANTHER" id="PTHR20857">
    <property type="entry name" value="THIAMINE-PHOSPHATE PYROPHOSPHORYLASE"/>
    <property type="match status" value="1"/>
</dbReference>
<feature type="binding site" evidence="9">
    <location>
        <position position="172"/>
    </location>
    <ligand>
        <name>2-[(2R,5Z)-2-carboxy-4-methylthiazol-5(2H)-ylidene]ethyl phosphate</name>
        <dbReference type="ChEBI" id="CHEBI:62899"/>
    </ligand>
</feature>
<feature type="domain" description="Thiamine phosphate synthase/TenI" evidence="12">
    <location>
        <begin position="9"/>
        <end position="195"/>
    </location>
</feature>
<comment type="caution">
    <text evidence="9">Lacks conserved residue(s) required for the propagation of feature annotation.</text>
</comment>
<evidence type="ECO:0000256" key="2">
    <source>
        <dbReference type="ARBA" id="ARBA00022679"/>
    </source>
</evidence>
<comment type="catalytic activity">
    <reaction evidence="8 9 10">
        <text>2-[(2R,5Z)-2-carboxy-4-methylthiazol-5(2H)-ylidene]ethyl phosphate + 4-amino-2-methyl-5-(diphosphooxymethyl)pyrimidine + 2 H(+) = thiamine phosphate + CO2 + diphosphate</text>
        <dbReference type="Rhea" id="RHEA:47844"/>
        <dbReference type="ChEBI" id="CHEBI:15378"/>
        <dbReference type="ChEBI" id="CHEBI:16526"/>
        <dbReference type="ChEBI" id="CHEBI:33019"/>
        <dbReference type="ChEBI" id="CHEBI:37575"/>
        <dbReference type="ChEBI" id="CHEBI:57841"/>
        <dbReference type="ChEBI" id="CHEBI:62899"/>
        <dbReference type="EC" id="2.5.1.3"/>
    </reaction>
</comment>
<keyword evidence="14" id="KW-1185">Reference proteome</keyword>
<evidence type="ECO:0000256" key="8">
    <source>
        <dbReference type="ARBA" id="ARBA00047883"/>
    </source>
</evidence>
<proteinExistence type="inferred from homology"/>
<dbReference type="PANTHER" id="PTHR20857:SF15">
    <property type="entry name" value="THIAMINE-PHOSPHATE SYNTHASE"/>
    <property type="match status" value="1"/>
</dbReference>
<comment type="function">
    <text evidence="9">Condenses 4-methyl-5-(beta-hydroxyethyl)thiazole monophosphate (THZ-P) and 2-methyl-4-amino-5-hydroxymethyl pyrimidine pyrophosphate (HMP-PP) to form thiamine monophosphate (TMP).</text>
</comment>
<dbReference type="Proteomes" id="UP001375743">
    <property type="component" value="Unassembled WGS sequence"/>
</dbReference>
<accession>A0ABU8XNF6</accession>
<feature type="binding site" evidence="9">
    <location>
        <begin position="39"/>
        <end position="43"/>
    </location>
    <ligand>
        <name>4-amino-2-methyl-5-(diphosphooxymethyl)pyrimidine</name>
        <dbReference type="ChEBI" id="CHEBI:57841"/>
    </ligand>
</feature>
<comment type="caution">
    <text evidence="13">The sequence shown here is derived from an EMBL/GenBank/DDBJ whole genome shotgun (WGS) entry which is preliminary data.</text>
</comment>